<evidence type="ECO:0000256" key="2">
    <source>
        <dbReference type="ARBA" id="ARBA00009121"/>
    </source>
</evidence>
<dbReference type="GO" id="GO:0006032">
    <property type="term" value="P:chitin catabolic process"/>
    <property type="evidence" value="ECO:0007669"/>
    <property type="project" value="UniProtKB-KW"/>
</dbReference>
<dbReference type="CDD" id="cd02877">
    <property type="entry name" value="GH18_hevamine_XipI_class_III"/>
    <property type="match status" value="1"/>
</dbReference>
<gene>
    <name evidence="12" type="ORF">Tsubulata_017993</name>
</gene>
<dbReference type="GO" id="GO:0000272">
    <property type="term" value="P:polysaccharide catabolic process"/>
    <property type="evidence" value="ECO:0007669"/>
    <property type="project" value="UniProtKB-KW"/>
</dbReference>
<dbReference type="EMBL" id="JAKUCV010003978">
    <property type="protein sequence ID" value="KAJ4836984.1"/>
    <property type="molecule type" value="Genomic_DNA"/>
</dbReference>
<feature type="compositionally biased region" description="Polar residues" evidence="10">
    <location>
        <begin position="15"/>
        <end position="27"/>
    </location>
</feature>
<accession>A0A9Q0JCX2</accession>
<dbReference type="EC" id="3.2.1.14" evidence="3"/>
<evidence type="ECO:0000259" key="11">
    <source>
        <dbReference type="PROSITE" id="PS51910"/>
    </source>
</evidence>
<reference evidence="12" key="1">
    <citation type="submission" date="2022-02" db="EMBL/GenBank/DDBJ databases">
        <authorList>
            <person name="Henning P.M."/>
            <person name="McCubbin A.G."/>
            <person name="Shore J.S."/>
        </authorList>
    </citation>
    <scope>NUCLEOTIDE SEQUENCE</scope>
    <source>
        <strain evidence="12">F60SS</strain>
        <tissue evidence="12">Leaves</tissue>
    </source>
</reference>
<keyword evidence="9" id="KW-0624">Polysaccharide degradation</keyword>
<keyword evidence="5" id="KW-0146">Chitin degradation</keyword>
<evidence type="ECO:0000313" key="13">
    <source>
        <dbReference type="Proteomes" id="UP001141552"/>
    </source>
</evidence>
<feature type="domain" description="GH18" evidence="11">
    <location>
        <begin position="266"/>
        <end position="547"/>
    </location>
</feature>
<comment type="caution">
    <text evidence="12">The sequence shown here is derived from an EMBL/GenBank/DDBJ whole genome shotgun (WGS) entry which is preliminary data.</text>
</comment>
<dbReference type="GO" id="GO:0008843">
    <property type="term" value="F:endochitinase activity"/>
    <property type="evidence" value="ECO:0007669"/>
    <property type="project" value="UniProtKB-EC"/>
</dbReference>
<keyword evidence="13" id="KW-1185">Reference proteome</keyword>
<dbReference type="PROSITE" id="PS51910">
    <property type="entry name" value="GH18_2"/>
    <property type="match status" value="1"/>
</dbReference>
<dbReference type="InterPro" id="IPR045321">
    <property type="entry name" value="Cts1-like"/>
</dbReference>
<feature type="region of interest" description="Disordered" evidence="10">
    <location>
        <begin position="126"/>
        <end position="146"/>
    </location>
</feature>
<sequence length="612" mass="67323">MALQSNGDQEEPFQQMESEQSVNVQVSDRNDADTDILNDLHDVVIVEEHEIASLGMVVESEDENMERQSNENHQSDADRPQMEQLMTDHDAFGTAMGLENQIDEDNVREEAAGYDHASNQGDVDAVSVQGSAREQQTNNDGKEHLPIDNEKTLFLNPQHNRKITKDIKNFYKEAWLKWEEVDKDVRKALWKKFEQQMMPTVGASSSHTWQQPFSSSMPTFPSVSTAAPLIDQLANASFPNPIPMPSCPPPRPASKNNSAGSQYHSAGIVIYWGQNRHEGSLAETCATGLYTAVNIAFLHVFGGGQTPDLNLGHCGRGLPQANCTFLSPEIRACQARGVSVLISIGGPSRSYWLDTADDARTVSEYIWNNFLGGTSTSRPFGPAVLDGVNFDIQTGTDWYWDDLVRFLHAYNSRGRKVFLGAAPQCPIPDFYLDRAIRTGLLDYVGTQFYNNPTCQFINGNSDFLMQSWSNWTSLLASNRTSNTQLFLGLPAAPDAAYNGGFVPPQRLNELCTTFTQSPRYGGIMLWSRFTDRRDGYSGLIRNRCVDRVNSATLSAEKLIPYSKREYFAAVTGILMSGDGYGSDVGPGSGSSSGKGSAAKGGTSCLMQDASST</sequence>
<name>A0A9Q0JCX2_9ROSI</name>
<proteinExistence type="inferred from homology"/>
<evidence type="ECO:0000256" key="7">
    <source>
        <dbReference type="ARBA" id="ARBA00023277"/>
    </source>
</evidence>
<feature type="region of interest" description="Disordered" evidence="10">
    <location>
        <begin position="1"/>
        <end position="29"/>
    </location>
</feature>
<evidence type="ECO:0000256" key="10">
    <source>
        <dbReference type="SAM" id="MobiDB-lite"/>
    </source>
</evidence>
<dbReference type="Pfam" id="PF00704">
    <property type="entry name" value="Glyco_hydro_18"/>
    <property type="match status" value="1"/>
</dbReference>
<comment type="similarity">
    <text evidence="2">Belongs to the glycosyl hydrolase 18 family. Chitinase class II subfamily.</text>
</comment>
<dbReference type="FunFam" id="3.20.20.80:FF:000015">
    <property type="entry name" value="Acidic endochitinase SE2"/>
    <property type="match status" value="1"/>
</dbReference>
<evidence type="ECO:0000256" key="8">
    <source>
        <dbReference type="ARBA" id="ARBA00023295"/>
    </source>
</evidence>
<evidence type="ECO:0000256" key="5">
    <source>
        <dbReference type="ARBA" id="ARBA00023024"/>
    </source>
</evidence>
<organism evidence="12 13">
    <name type="scientific">Turnera subulata</name>
    <dbReference type="NCBI Taxonomy" id="218843"/>
    <lineage>
        <taxon>Eukaryota</taxon>
        <taxon>Viridiplantae</taxon>
        <taxon>Streptophyta</taxon>
        <taxon>Embryophyta</taxon>
        <taxon>Tracheophyta</taxon>
        <taxon>Spermatophyta</taxon>
        <taxon>Magnoliopsida</taxon>
        <taxon>eudicotyledons</taxon>
        <taxon>Gunneridae</taxon>
        <taxon>Pentapetalae</taxon>
        <taxon>rosids</taxon>
        <taxon>fabids</taxon>
        <taxon>Malpighiales</taxon>
        <taxon>Passifloraceae</taxon>
        <taxon>Turnera</taxon>
    </lineage>
</organism>
<dbReference type="GO" id="GO:0005576">
    <property type="term" value="C:extracellular region"/>
    <property type="evidence" value="ECO:0007669"/>
    <property type="project" value="TreeGrafter"/>
</dbReference>
<reference evidence="12" key="2">
    <citation type="journal article" date="2023" name="Plants (Basel)">
        <title>Annotation of the Turnera subulata (Passifloraceae) Draft Genome Reveals the S-Locus Evolved after the Divergence of Turneroideae from Passifloroideae in a Stepwise Manner.</title>
        <authorList>
            <person name="Henning P.M."/>
            <person name="Roalson E.H."/>
            <person name="Mir W."/>
            <person name="McCubbin A.G."/>
            <person name="Shore J.S."/>
        </authorList>
    </citation>
    <scope>NUCLEOTIDE SEQUENCE</scope>
    <source>
        <strain evidence="12">F60SS</strain>
    </source>
</reference>
<dbReference type="Proteomes" id="UP001141552">
    <property type="component" value="Unassembled WGS sequence"/>
</dbReference>
<evidence type="ECO:0000256" key="1">
    <source>
        <dbReference type="ARBA" id="ARBA00000822"/>
    </source>
</evidence>
<feature type="region of interest" description="Disordered" evidence="10">
    <location>
        <begin position="584"/>
        <end position="612"/>
    </location>
</feature>
<keyword evidence="7" id="KW-0119">Carbohydrate metabolism</keyword>
<dbReference type="SUPFAM" id="SSF51445">
    <property type="entry name" value="(Trans)glycosidases"/>
    <property type="match status" value="1"/>
</dbReference>
<evidence type="ECO:0000256" key="4">
    <source>
        <dbReference type="ARBA" id="ARBA00022801"/>
    </source>
</evidence>
<comment type="catalytic activity">
    <reaction evidence="1">
        <text>Random endo-hydrolysis of N-acetyl-beta-D-glucosaminide (1-&gt;4)-beta-linkages in chitin and chitodextrins.</text>
        <dbReference type="EC" id="3.2.1.14"/>
    </reaction>
</comment>
<keyword evidence="4" id="KW-0378">Hydrolase</keyword>
<dbReference type="InterPro" id="IPR001223">
    <property type="entry name" value="Glyco_hydro18_cat"/>
</dbReference>
<feature type="region of interest" description="Disordered" evidence="10">
    <location>
        <begin position="60"/>
        <end position="81"/>
    </location>
</feature>
<evidence type="ECO:0000313" key="12">
    <source>
        <dbReference type="EMBL" id="KAJ4836984.1"/>
    </source>
</evidence>
<dbReference type="InterPro" id="IPR017853">
    <property type="entry name" value="GH"/>
</dbReference>
<dbReference type="Gene3D" id="3.20.20.80">
    <property type="entry name" value="Glycosidases"/>
    <property type="match status" value="1"/>
</dbReference>
<feature type="compositionally biased region" description="Polar residues" evidence="10">
    <location>
        <begin position="128"/>
        <end position="139"/>
    </location>
</feature>
<feature type="compositionally biased region" description="Basic and acidic residues" evidence="10">
    <location>
        <begin position="65"/>
        <end position="81"/>
    </location>
</feature>
<protein>
    <recommendedName>
        <fullName evidence="3">chitinase</fullName>
        <ecNumber evidence="3">3.2.1.14</ecNumber>
    </recommendedName>
</protein>
<dbReference type="AlphaFoldDB" id="A0A9Q0JCX2"/>
<keyword evidence="6" id="KW-1015">Disulfide bond</keyword>
<dbReference type="PANTHER" id="PTHR45708:SF21">
    <property type="entry name" value="ACIDIC ENDOCHITINASE"/>
    <property type="match status" value="1"/>
</dbReference>
<keyword evidence="8" id="KW-0326">Glycosidase</keyword>
<evidence type="ECO:0000256" key="3">
    <source>
        <dbReference type="ARBA" id="ARBA00012729"/>
    </source>
</evidence>
<dbReference type="PANTHER" id="PTHR45708">
    <property type="entry name" value="ENDOCHITINASE"/>
    <property type="match status" value="1"/>
</dbReference>
<evidence type="ECO:0000256" key="9">
    <source>
        <dbReference type="ARBA" id="ARBA00023326"/>
    </source>
</evidence>
<dbReference type="InterPro" id="IPR050542">
    <property type="entry name" value="Glycosyl_Hydrlase18_Chitinase"/>
</dbReference>
<feature type="compositionally biased region" description="Low complexity" evidence="10">
    <location>
        <begin position="593"/>
        <end position="603"/>
    </location>
</feature>
<evidence type="ECO:0000256" key="6">
    <source>
        <dbReference type="ARBA" id="ARBA00023157"/>
    </source>
</evidence>